<evidence type="ECO:0000256" key="1">
    <source>
        <dbReference type="ARBA" id="ARBA00010669"/>
    </source>
</evidence>
<dbReference type="SUPFAM" id="SSF53927">
    <property type="entry name" value="Cytidine deaminase-like"/>
    <property type="match status" value="1"/>
</dbReference>
<dbReference type="HAMAP" id="MF_00972">
    <property type="entry name" value="tRNA_aden_deaminase"/>
    <property type="match status" value="1"/>
</dbReference>
<dbReference type="FunFam" id="3.40.140.10:FF:000005">
    <property type="entry name" value="tRNA-specific adenosine deaminase"/>
    <property type="match status" value="1"/>
</dbReference>
<dbReference type="InterPro" id="IPR002125">
    <property type="entry name" value="CMP_dCMP_dom"/>
</dbReference>
<dbReference type="GO" id="GO:0002100">
    <property type="term" value="P:tRNA wobble adenosine to inosine editing"/>
    <property type="evidence" value="ECO:0007669"/>
    <property type="project" value="UniProtKB-UniRule"/>
</dbReference>
<gene>
    <name evidence="8" type="primary">tadA</name>
    <name evidence="10" type="ORF">SAMN02745216_01079</name>
</gene>
<comment type="similarity">
    <text evidence="1">Belongs to the cytidine and deoxycytidylate deaminase family. ADAT2 subfamily.</text>
</comment>
<keyword evidence="11" id="KW-1185">Reference proteome</keyword>
<dbReference type="RefSeq" id="WP_073473725.1">
    <property type="nucleotide sequence ID" value="NZ_FQZU01000004.1"/>
</dbReference>
<evidence type="ECO:0000259" key="9">
    <source>
        <dbReference type="PROSITE" id="PS51747"/>
    </source>
</evidence>
<organism evidence="10 11">
    <name type="scientific">Desulfatibacillum alkenivorans DSM 16219</name>
    <dbReference type="NCBI Taxonomy" id="1121393"/>
    <lineage>
        <taxon>Bacteria</taxon>
        <taxon>Pseudomonadati</taxon>
        <taxon>Thermodesulfobacteriota</taxon>
        <taxon>Desulfobacteria</taxon>
        <taxon>Desulfobacterales</taxon>
        <taxon>Desulfatibacillaceae</taxon>
        <taxon>Desulfatibacillum</taxon>
    </lineage>
</organism>
<accession>A0A1M6GR17</accession>
<feature type="binding site" evidence="8">
    <location>
        <position position="54"/>
    </location>
    <ligand>
        <name>Zn(2+)</name>
        <dbReference type="ChEBI" id="CHEBI:29105"/>
        <note>catalytic</note>
    </ligand>
</feature>
<dbReference type="GO" id="GO:0052717">
    <property type="term" value="F:tRNA-specific adenosine-34 deaminase activity"/>
    <property type="evidence" value="ECO:0007669"/>
    <property type="project" value="UniProtKB-UniRule"/>
</dbReference>
<dbReference type="NCBIfam" id="NF008113">
    <property type="entry name" value="PRK10860.1"/>
    <property type="match status" value="1"/>
</dbReference>
<feature type="active site" description="Proton donor" evidence="8">
    <location>
        <position position="56"/>
    </location>
</feature>
<dbReference type="InterPro" id="IPR016193">
    <property type="entry name" value="Cytidine_deaminase-like"/>
</dbReference>
<dbReference type="PROSITE" id="PS00903">
    <property type="entry name" value="CYT_DCMP_DEAMINASES_1"/>
    <property type="match status" value="1"/>
</dbReference>
<evidence type="ECO:0000256" key="5">
    <source>
        <dbReference type="ARBA" id="ARBA00022801"/>
    </source>
</evidence>
<dbReference type="InterPro" id="IPR016192">
    <property type="entry name" value="APOBEC/CMP_deaminase_Zn-bd"/>
</dbReference>
<reference evidence="11" key="1">
    <citation type="submission" date="2016-11" db="EMBL/GenBank/DDBJ databases">
        <authorList>
            <person name="Varghese N."/>
            <person name="Submissions S."/>
        </authorList>
    </citation>
    <scope>NUCLEOTIDE SEQUENCE [LARGE SCALE GENOMIC DNA]</scope>
    <source>
        <strain evidence="11">DSM 16219</strain>
    </source>
</reference>
<feature type="binding site" evidence="8">
    <location>
        <position position="84"/>
    </location>
    <ligand>
        <name>Zn(2+)</name>
        <dbReference type="ChEBI" id="CHEBI:29105"/>
        <note>catalytic</note>
    </ligand>
</feature>
<protein>
    <recommendedName>
        <fullName evidence="8">tRNA-specific adenosine deaminase</fullName>
        <ecNumber evidence="8">3.5.4.33</ecNumber>
    </recommendedName>
</protein>
<comment type="function">
    <text evidence="8">Catalyzes the deamination of adenosine to inosine at the wobble position 34 of tRNA(Arg2).</text>
</comment>
<keyword evidence="4 8" id="KW-0479">Metal-binding</keyword>
<keyword evidence="5 8" id="KW-0378">Hydrolase</keyword>
<keyword evidence="3 8" id="KW-0819">tRNA processing</keyword>
<evidence type="ECO:0000256" key="8">
    <source>
        <dbReference type="HAMAP-Rule" id="MF_00972"/>
    </source>
</evidence>
<dbReference type="AlphaFoldDB" id="A0A1M6GR17"/>
<dbReference type="OrthoDB" id="9802676at2"/>
<dbReference type="PANTHER" id="PTHR11079">
    <property type="entry name" value="CYTOSINE DEAMINASE FAMILY MEMBER"/>
    <property type="match status" value="1"/>
</dbReference>
<evidence type="ECO:0000256" key="7">
    <source>
        <dbReference type="ARBA" id="ARBA00048045"/>
    </source>
</evidence>
<dbReference type="Gene3D" id="3.40.140.10">
    <property type="entry name" value="Cytidine Deaminase, domain 2"/>
    <property type="match status" value="1"/>
</dbReference>
<dbReference type="EMBL" id="FQZU01000004">
    <property type="protein sequence ID" value="SHJ12340.1"/>
    <property type="molecule type" value="Genomic_DNA"/>
</dbReference>
<comment type="cofactor">
    <cofactor evidence="8">
        <name>Zn(2+)</name>
        <dbReference type="ChEBI" id="CHEBI:29105"/>
    </cofactor>
    <text evidence="8">Binds 1 zinc ion per subunit.</text>
</comment>
<keyword evidence="6 8" id="KW-0862">Zinc</keyword>
<dbReference type="Pfam" id="PF00383">
    <property type="entry name" value="dCMP_cyt_deam_1"/>
    <property type="match status" value="1"/>
</dbReference>
<evidence type="ECO:0000256" key="6">
    <source>
        <dbReference type="ARBA" id="ARBA00022833"/>
    </source>
</evidence>
<dbReference type="CDD" id="cd01285">
    <property type="entry name" value="nucleoside_deaminase"/>
    <property type="match status" value="1"/>
</dbReference>
<dbReference type="GO" id="GO:0008270">
    <property type="term" value="F:zinc ion binding"/>
    <property type="evidence" value="ECO:0007669"/>
    <property type="project" value="UniProtKB-UniRule"/>
</dbReference>
<evidence type="ECO:0000256" key="2">
    <source>
        <dbReference type="ARBA" id="ARBA00011738"/>
    </source>
</evidence>
<evidence type="ECO:0000313" key="10">
    <source>
        <dbReference type="EMBL" id="SHJ12340.1"/>
    </source>
</evidence>
<dbReference type="PANTHER" id="PTHR11079:SF202">
    <property type="entry name" value="TRNA-SPECIFIC ADENOSINE DEAMINASE"/>
    <property type="match status" value="1"/>
</dbReference>
<evidence type="ECO:0000313" key="11">
    <source>
        <dbReference type="Proteomes" id="UP000183994"/>
    </source>
</evidence>
<comment type="catalytic activity">
    <reaction evidence="7 8">
        <text>adenosine(34) in tRNA + H2O + H(+) = inosine(34) in tRNA + NH4(+)</text>
        <dbReference type="Rhea" id="RHEA:43168"/>
        <dbReference type="Rhea" id="RHEA-COMP:10373"/>
        <dbReference type="Rhea" id="RHEA-COMP:10374"/>
        <dbReference type="ChEBI" id="CHEBI:15377"/>
        <dbReference type="ChEBI" id="CHEBI:15378"/>
        <dbReference type="ChEBI" id="CHEBI:28938"/>
        <dbReference type="ChEBI" id="CHEBI:74411"/>
        <dbReference type="ChEBI" id="CHEBI:82852"/>
        <dbReference type="EC" id="3.5.4.33"/>
    </reaction>
</comment>
<evidence type="ECO:0000256" key="3">
    <source>
        <dbReference type="ARBA" id="ARBA00022694"/>
    </source>
</evidence>
<feature type="domain" description="CMP/dCMP-type deaminase" evidence="9">
    <location>
        <begin position="2"/>
        <end position="122"/>
    </location>
</feature>
<dbReference type="STRING" id="1121393.SAMN02745216_01079"/>
<evidence type="ECO:0000256" key="4">
    <source>
        <dbReference type="ARBA" id="ARBA00022723"/>
    </source>
</evidence>
<sequence>MEKHSEYMQMALDEAKSAWDEDEVPVGAVLVLPDQDLIIKAHNRTIGLNDAAAHGEILALREAGRVIGNYRLLNSVLYCTVEPCIMCMGAVIHARVSKVVYGAPDPKWGACGSLYDFASDPGLNHHPEILSGVCEEACRTIMQEFFRLKRQGAKSG</sequence>
<feature type="binding site" evidence="8">
    <location>
        <position position="87"/>
    </location>
    <ligand>
        <name>Zn(2+)</name>
        <dbReference type="ChEBI" id="CHEBI:29105"/>
        <note>catalytic</note>
    </ligand>
</feature>
<dbReference type="Proteomes" id="UP000183994">
    <property type="component" value="Unassembled WGS sequence"/>
</dbReference>
<proteinExistence type="inferred from homology"/>
<dbReference type="EC" id="3.5.4.33" evidence="8"/>
<comment type="subunit">
    <text evidence="2 8">Homodimer.</text>
</comment>
<dbReference type="PROSITE" id="PS51747">
    <property type="entry name" value="CYT_DCMP_DEAMINASES_2"/>
    <property type="match status" value="1"/>
</dbReference>
<name>A0A1M6GR17_9BACT</name>
<dbReference type="InterPro" id="IPR028883">
    <property type="entry name" value="tRNA_aden_deaminase"/>
</dbReference>